<reference evidence="2" key="1">
    <citation type="journal article" date="2014" name="Int. J. Syst. Evol. Microbiol.">
        <title>Complete genome sequence of Corynebacterium casei LMG S-19264T (=DSM 44701T), isolated from a smear-ripened cheese.</title>
        <authorList>
            <consortium name="US DOE Joint Genome Institute (JGI-PGF)"/>
            <person name="Walter F."/>
            <person name="Albersmeier A."/>
            <person name="Kalinowski J."/>
            <person name="Ruckert C."/>
        </authorList>
    </citation>
    <scope>NUCLEOTIDE SEQUENCE</scope>
    <source>
        <strain evidence="2">JCM 17251</strain>
    </source>
</reference>
<evidence type="ECO:0000313" key="2">
    <source>
        <dbReference type="EMBL" id="GGN53549.1"/>
    </source>
</evidence>
<dbReference type="EMBL" id="BMOS01000005">
    <property type="protein sequence ID" value="GGN53549.1"/>
    <property type="molecule type" value="Genomic_DNA"/>
</dbReference>
<keyword evidence="1" id="KW-1133">Transmembrane helix</keyword>
<sequence>MRNKLINRFIGAIDDRDEYQQQEIYKELALSGMLLWYLTMLLMVVGLIVDTIHNKLSFLTPALFIINMVYAGIIMSRLRKKQLDDTDCASIEEYEEKKKRLKKSSTFGGVLWGLFMLIFMQYVFPYLSTGEIDVSWLKVLIWGIGGIFFGSMMYWFSKSKLQKHF</sequence>
<feature type="transmembrane region" description="Helical" evidence="1">
    <location>
        <begin position="55"/>
        <end position="73"/>
    </location>
</feature>
<feature type="transmembrane region" description="Helical" evidence="1">
    <location>
        <begin position="136"/>
        <end position="156"/>
    </location>
</feature>
<reference evidence="2" key="2">
    <citation type="submission" date="2020-09" db="EMBL/GenBank/DDBJ databases">
        <authorList>
            <person name="Sun Q."/>
            <person name="Ohkuma M."/>
        </authorList>
    </citation>
    <scope>NUCLEOTIDE SEQUENCE</scope>
    <source>
        <strain evidence="2">JCM 17251</strain>
    </source>
</reference>
<keyword evidence="3" id="KW-1185">Reference proteome</keyword>
<protein>
    <submittedName>
        <fullName evidence="2">Membrane protein</fullName>
    </submittedName>
</protein>
<keyword evidence="1" id="KW-0472">Membrane</keyword>
<feature type="transmembrane region" description="Helical" evidence="1">
    <location>
        <begin position="106"/>
        <end position="124"/>
    </location>
</feature>
<evidence type="ECO:0000313" key="3">
    <source>
        <dbReference type="Proteomes" id="UP000624041"/>
    </source>
</evidence>
<dbReference type="AlphaFoldDB" id="A0A918D0A9"/>
<dbReference type="RefSeq" id="WP_188856287.1">
    <property type="nucleotide sequence ID" value="NZ_BMOS01000005.1"/>
</dbReference>
<keyword evidence="1" id="KW-0812">Transmembrane</keyword>
<dbReference type="Pfam" id="PF11683">
    <property type="entry name" value="DUF3278"/>
    <property type="match status" value="1"/>
</dbReference>
<proteinExistence type="predicted"/>
<dbReference type="InterPro" id="IPR021697">
    <property type="entry name" value="DUF3278"/>
</dbReference>
<gene>
    <name evidence="2" type="ORF">GCM10007971_10120</name>
</gene>
<evidence type="ECO:0000256" key="1">
    <source>
        <dbReference type="SAM" id="Phobius"/>
    </source>
</evidence>
<organism evidence="2 3">
    <name type="scientific">Oceanobacillus indicireducens</name>
    <dbReference type="NCBI Taxonomy" id="1004261"/>
    <lineage>
        <taxon>Bacteria</taxon>
        <taxon>Bacillati</taxon>
        <taxon>Bacillota</taxon>
        <taxon>Bacilli</taxon>
        <taxon>Bacillales</taxon>
        <taxon>Bacillaceae</taxon>
        <taxon>Oceanobacillus</taxon>
    </lineage>
</organism>
<accession>A0A918D0A9</accession>
<feature type="transmembrane region" description="Helical" evidence="1">
    <location>
        <begin position="28"/>
        <end position="49"/>
    </location>
</feature>
<dbReference type="Proteomes" id="UP000624041">
    <property type="component" value="Unassembled WGS sequence"/>
</dbReference>
<comment type="caution">
    <text evidence="2">The sequence shown here is derived from an EMBL/GenBank/DDBJ whole genome shotgun (WGS) entry which is preliminary data.</text>
</comment>
<name>A0A918D0A9_9BACI</name>